<dbReference type="InterPro" id="IPR006047">
    <property type="entry name" value="GH13_cat_dom"/>
</dbReference>
<feature type="transmembrane region" description="Helical" evidence="4">
    <location>
        <begin position="1256"/>
        <end position="1276"/>
    </location>
</feature>
<proteinExistence type="inferred from homology"/>
<dbReference type="PANTHER" id="PTHR43002">
    <property type="entry name" value="GLYCOGEN DEBRANCHING ENZYME"/>
    <property type="match status" value="1"/>
</dbReference>
<dbReference type="EMBL" id="JRFU01000129">
    <property type="protein sequence ID" value="PWE86110.1"/>
    <property type="molecule type" value="Genomic_DNA"/>
</dbReference>
<sequence length="1283" mass="140621">MKYLKKIMAVALAVGMVFSGSVVDGRASSYRVNNYFDEAANTTIDELFFYDEDAYGKKLGVTYEKTSTEFVVWAPVATDVKVNIYTTGSNEDENAFKVGTYVLEKLLRNGRWTGAWEITLVGRWDDYYYDYTITNAKDIRYVDVNGNVSGSTFNKYQTADPYGVAASEDGKRSYIIDPSTVSPDGWSNDRHVYVDTAKANTVYKVSVKNFSADPASGTTGGGKYSAFTETGATVNSAGELVSGIDYLKELGVTTVQLAPFADFASTDEYGEYDIQNFNVPESSYASKKSDSKTVIKECKEMIQALHKAGISVVMEMPYTHTVSPKDSVLEKTVPGYFYRMVWRDSANGYTYYTTTDYDNECATERAMYRNYIVDSMAYWAKEYHVDGFSIDLISNVNTRRDRNSTRENDWLSEIKTGLAKKDSNLVIWGDDYQKADRQNKTSLYDTIINNIGGSDYGERNEKAVKIYKQTAAMKYATPGTLYMDAGEEMCNSVNGTSLKDSNLVEWQDSAEFADVVSYYRGLMDIRKAFSPLARSQDIASKEAYVLTNTTKAAGEWNSMAVLNNETDAAKQITIPNADADSEWVIIANGESAGVVSLGEISGATVNVPAYTTMILVDKASFTGSAVSTTRGKVVVQYLLKDSKQPLREAITLQGTPGTGYKVPANIKIPSGYTLLSKEGSEKGKYTAGTQTVTYYYSTIDANTVVDGIKNNGTYCENAKFKVTSAAYTEVTVDGKKLTAGEDGYYTVSAADGVQKIALSDKDGYSIYLTITVNKNHTTDSSDCTKESTCSVCHKTFPAQASHKFGDTWLKDDTYHWKVCENEGCKATSTKTKHSGTDDGDCTTAVTCKDCGQIITEAKAEHTYGEWQSNGDGTHTRKCTAQGCTKEETKNCTGGEASCTKKAVCTECQKEYGDLNPTNHSGSVEWVQTETTHQEKYNCCGAEVSAAENHIWENGHCSTCGYGCNHTGGTATCTEKAICIICKLPYGEVDAHHHTGMENWAQTATTHEKKYDCCGKVTVAKENHKWKDGVCETCGYVCVHSGGEATCTSGAICENCGKEYTAKDPSKHSGKVVWVQTESDHRQVYDCCDAQVSASEAHDWEDGACKVCDYQCKHTGGSATCVKKAECVICGEQYGVYNMSVHEGLKFVEAKAATKTAEGNVEYWYCEDCGKYYIEQNGFVEVTKEQTVVAKLTDKKQDSNSDDKKNPTPATGDTDNNKPTGSNGNDTKTTPTTDTKAANKAETTKKKSPKTADDNRMLVWFILFAVGGTAAGVTVYGQKRRTGR</sequence>
<dbReference type="Gene3D" id="2.60.40.1180">
    <property type="entry name" value="Golgi alpha-mannosidase II"/>
    <property type="match status" value="1"/>
</dbReference>
<feature type="chain" id="PRO_5038851539" description="Glycosyl hydrolase family 13 catalytic domain-containing protein" evidence="5">
    <location>
        <begin position="20"/>
        <end position="1283"/>
    </location>
</feature>
<keyword evidence="8" id="KW-1185">Reference proteome</keyword>
<dbReference type="Pfam" id="PF06458">
    <property type="entry name" value="MucBP"/>
    <property type="match status" value="1"/>
</dbReference>
<organism evidence="7 8">
    <name type="scientific">Eubacterium ramulus</name>
    <dbReference type="NCBI Taxonomy" id="39490"/>
    <lineage>
        <taxon>Bacteria</taxon>
        <taxon>Bacillati</taxon>
        <taxon>Bacillota</taxon>
        <taxon>Clostridia</taxon>
        <taxon>Eubacteriales</taxon>
        <taxon>Eubacteriaceae</taxon>
        <taxon>Eubacterium</taxon>
    </lineage>
</organism>
<keyword evidence="2" id="KW-0677">Repeat</keyword>
<name>A0A2V1JMU3_EUBRA</name>
<gene>
    <name evidence="7" type="ORF">LG34_11945</name>
</gene>
<evidence type="ECO:0000256" key="2">
    <source>
        <dbReference type="ARBA" id="ARBA00022737"/>
    </source>
</evidence>
<dbReference type="GO" id="GO:0005975">
    <property type="term" value="P:carbohydrate metabolic process"/>
    <property type="evidence" value="ECO:0007669"/>
    <property type="project" value="InterPro"/>
</dbReference>
<dbReference type="Gene3D" id="2.60.40.10">
    <property type="entry name" value="Immunoglobulins"/>
    <property type="match status" value="1"/>
</dbReference>
<comment type="similarity">
    <text evidence="1">Belongs to the glycosyl hydrolase 13 family.</text>
</comment>
<feature type="compositionally biased region" description="Basic and acidic residues" evidence="3">
    <location>
        <begin position="1192"/>
        <end position="1205"/>
    </location>
</feature>
<dbReference type="InterPro" id="IPR004193">
    <property type="entry name" value="Glyco_hydro_13_N"/>
</dbReference>
<protein>
    <recommendedName>
        <fullName evidence="6">Glycosyl hydrolase family 13 catalytic domain-containing protein</fullName>
    </recommendedName>
</protein>
<dbReference type="InterPro" id="IPR014756">
    <property type="entry name" value="Ig_E-set"/>
</dbReference>
<dbReference type="OrthoDB" id="9761875at2"/>
<dbReference type="InterPro" id="IPR013783">
    <property type="entry name" value="Ig-like_fold"/>
</dbReference>
<dbReference type="Pfam" id="PF02922">
    <property type="entry name" value="CBM_48"/>
    <property type="match status" value="1"/>
</dbReference>
<dbReference type="InterPro" id="IPR013780">
    <property type="entry name" value="Glyco_hydro_b"/>
</dbReference>
<accession>A0A2V1JMU3</accession>
<evidence type="ECO:0000256" key="5">
    <source>
        <dbReference type="SAM" id="SignalP"/>
    </source>
</evidence>
<feature type="compositionally biased region" description="Low complexity" evidence="3">
    <location>
        <begin position="1224"/>
        <end position="1235"/>
    </location>
</feature>
<evidence type="ECO:0000259" key="6">
    <source>
        <dbReference type="SMART" id="SM00642"/>
    </source>
</evidence>
<dbReference type="InterPro" id="IPR017853">
    <property type="entry name" value="GH"/>
</dbReference>
<dbReference type="Gene3D" id="3.20.20.80">
    <property type="entry name" value="Glycosidases"/>
    <property type="match status" value="1"/>
</dbReference>
<reference evidence="7 8" key="1">
    <citation type="submission" date="2014-09" db="EMBL/GenBank/DDBJ databases">
        <title>Butyrate-producing bacteria isolated from human gut.</title>
        <authorList>
            <person name="Zhang Q."/>
            <person name="Zhao L."/>
        </authorList>
    </citation>
    <scope>NUCLEOTIDE SEQUENCE [LARGE SCALE GENOMIC DNA]</scope>
    <source>
        <strain evidence="7 8">21</strain>
    </source>
</reference>
<dbReference type="SMART" id="SM00642">
    <property type="entry name" value="Aamy"/>
    <property type="match status" value="1"/>
</dbReference>
<evidence type="ECO:0000313" key="8">
    <source>
        <dbReference type="Proteomes" id="UP000245288"/>
    </source>
</evidence>
<feature type="signal peptide" evidence="5">
    <location>
        <begin position="1"/>
        <end position="19"/>
    </location>
</feature>
<evidence type="ECO:0000256" key="3">
    <source>
        <dbReference type="SAM" id="MobiDB-lite"/>
    </source>
</evidence>
<feature type="region of interest" description="Disordered" evidence="3">
    <location>
        <begin position="1192"/>
        <end position="1249"/>
    </location>
</feature>
<keyword evidence="4" id="KW-0472">Membrane</keyword>
<evidence type="ECO:0000313" key="7">
    <source>
        <dbReference type="EMBL" id="PWE86110.1"/>
    </source>
</evidence>
<keyword evidence="5" id="KW-0732">Signal</keyword>
<dbReference type="Proteomes" id="UP000245288">
    <property type="component" value="Unassembled WGS sequence"/>
</dbReference>
<evidence type="ECO:0000256" key="1">
    <source>
        <dbReference type="ARBA" id="ARBA00008061"/>
    </source>
</evidence>
<feature type="compositionally biased region" description="Polar residues" evidence="3">
    <location>
        <begin position="1207"/>
        <end position="1223"/>
    </location>
</feature>
<evidence type="ECO:0000256" key="4">
    <source>
        <dbReference type="SAM" id="Phobius"/>
    </source>
</evidence>
<dbReference type="GO" id="GO:0004553">
    <property type="term" value="F:hydrolase activity, hydrolyzing O-glycosyl compounds"/>
    <property type="evidence" value="ECO:0007669"/>
    <property type="project" value="InterPro"/>
</dbReference>
<dbReference type="CDD" id="cd02860">
    <property type="entry name" value="E_set_Pullulanase"/>
    <property type="match status" value="1"/>
</dbReference>
<dbReference type="SUPFAM" id="SSF81296">
    <property type="entry name" value="E set domains"/>
    <property type="match status" value="1"/>
</dbReference>
<dbReference type="RefSeq" id="WP_109216180.1">
    <property type="nucleotide sequence ID" value="NZ_JRFU01000129.1"/>
</dbReference>
<feature type="compositionally biased region" description="Basic and acidic residues" evidence="3">
    <location>
        <begin position="1236"/>
        <end position="1249"/>
    </location>
</feature>
<keyword evidence="4" id="KW-0812">Transmembrane</keyword>
<keyword evidence="4" id="KW-1133">Transmembrane helix</keyword>
<feature type="domain" description="Glycosyl hydrolase family 13 catalytic" evidence="6">
    <location>
        <begin position="225"/>
        <end position="526"/>
    </location>
</feature>
<comment type="caution">
    <text evidence="7">The sequence shown here is derived from an EMBL/GenBank/DDBJ whole genome shotgun (WGS) entry which is preliminary data.</text>
</comment>
<dbReference type="Gene3D" id="3.10.20.320">
    <property type="entry name" value="Putative peptidoglycan bound protein (lpxtg motif)"/>
    <property type="match status" value="1"/>
</dbReference>
<dbReference type="InterPro" id="IPR009459">
    <property type="entry name" value="MucBP_dom"/>
</dbReference>
<dbReference type="SUPFAM" id="SSF51445">
    <property type="entry name" value="(Trans)glycosidases"/>
    <property type="match status" value="1"/>
</dbReference>